<dbReference type="Gene3D" id="1.20.1500.10">
    <property type="entry name" value="YheA/YmcA-like"/>
    <property type="match status" value="1"/>
</dbReference>
<dbReference type="EMBL" id="DSYK01000372">
    <property type="protein sequence ID" value="HGS21694.1"/>
    <property type="molecule type" value="Genomic_DNA"/>
</dbReference>
<evidence type="ECO:0000313" key="1">
    <source>
        <dbReference type="EMBL" id="HGS21694.1"/>
    </source>
</evidence>
<dbReference type="InterPro" id="IPR010368">
    <property type="entry name" value="Com_YlbF"/>
</dbReference>
<reference evidence="1" key="1">
    <citation type="journal article" date="2020" name="mSystems">
        <title>Genome- and Community-Level Interaction Insights into Carbon Utilization and Element Cycling Functions of Hydrothermarchaeota in Hydrothermal Sediment.</title>
        <authorList>
            <person name="Zhou Z."/>
            <person name="Liu Y."/>
            <person name="Xu W."/>
            <person name="Pan J."/>
            <person name="Luo Z.H."/>
            <person name="Li M."/>
        </authorList>
    </citation>
    <scope>NUCLEOTIDE SEQUENCE [LARGE SCALE GENOMIC DNA]</scope>
    <source>
        <strain evidence="1">SpSt-573</strain>
    </source>
</reference>
<protein>
    <submittedName>
        <fullName evidence="1">YlbF family regulator</fullName>
    </submittedName>
</protein>
<organism evidence="1">
    <name type="scientific">Anaerolinea thermolimosa</name>
    <dbReference type="NCBI Taxonomy" id="229919"/>
    <lineage>
        <taxon>Bacteria</taxon>
        <taxon>Bacillati</taxon>
        <taxon>Chloroflexota</taxon>
        <taxon>Anaerolineae</taxon>
        <taxon>Anaerolineales</taxon>
        <taxon>Anaerolineaceae</taxon>
        <taxon>Anaerolinea</taxon>
    </lineage>
</organism>
<sequence length="126" mass="14005">MADGKVCSLSWHPVENLAGEDIAAAVHDLAERLIHSPEVQAFVQARRALSQDAEAQRLTRAIHACRASFNRVEMNRYQAELDALPVMIDYHRAEEALRELLLEVEHAVSAAAGVEFIANVRPDRHG</sequence>
<dbReference type="InterPro" id="IPR023378">
    <property type="entry name" value="YheA/YmcA-like_dom_sf"/>
</dbReference>
<dbReference type="Pfam" id="PF06133">
    <property type="entry name" value="Com_YlbF"/>
    <property type="match status" value="1"/>
</dbReference>
<accession>A0A7C4KHB9</accession>
<gene>
    <name evidence="1" type="ORF">ENT37_07480</name>
</gene>
<dbReference type="SUPFAM" id="SSF158622">
    <property type="entry name" value="YheA/YmcA-like"/>
    <property type="match status" value="1"/>
</dbReference>
<comment type="caution">
    <text evidence="1">The sequence shown here is derived from an EMBL/GenBank/DDBJ whole genome shotgun (WGS) entry which is preliminary data.</text>
</comment>
<proteinExistence type="predicted"/>
<name>A0A7C4KHB9_9CHLR</name>
<dbReference type="AlphaFoldDB" id="A0A7C4KHB9"/>